<dbReference type="GO" id="GO:0008654">
    <property type="term" value="P:phospholipid biosynthetic process"/>
    <property type="evidence" value="ECO:0007669"/>
    <property type="project" value="UniProtKB-KW"/>
</dbReference>
<keyword evidence="6 10" id="KW-0594">Phospholipid biosynthesis</keyword>
<name>A0A0H4VIJ4_9BACT</name>
<dbReference type="STRING" id="1379910.TH63_05515"/>
<dbReference type="Gene3D" id="3.40.718.10">
    <property type="entry name" value="Isopropylmalate Dehydrogenase"/>
    <property type="match status" value="1"/>
</dbReference>
<dbReference type="Proteomes" id="UP000036458">
    <property type="component" value="Chromosome"/>
</dbReference>
<evidence type="ECO:0000256" key="6">
    <source>
        <dbReference type="ARBA" id="ARBA00023209"/>
    </source>
</evidence>
<evidence type="ECO:0000256" key="10">
    <source>
        <dbReference type="HAMAP-Rule" id="MF_00019"/>
    </source>
</evidence>
<evidence type="ECO:0000256" key="7">
    <source>
        <dbReference type="ARBA" id="ARBA00023264"/>
    </source>
</evidence>
<dbReference type="KEGG" id="ruf:TH63_05515"/>
<evidence type="ECO:0000256" key="9">
    <source>
        <dbReference type="ARBA" id="ARBA00046608"/>
    </source>
</evidence>
<comment type="pathway">
    <text evidence="10">Lipid metabolism; phospholipid metabolism.</text>
</comment>
<dbReference type="HAMAP" id="MF_00019">
    <property type="entry name" value="PlsX"/>
    <property type="match status" value="1"/>
</dbReference>
<dbReference type="UniPathway" id="UPA00085"/>
<dbReference type="EC" id="2.3.1.274" evidence="8 10"/>
<comment type="catalytic activity">
    <reaction evidence="1 10">
        <text>a fatty acyl-[ACP] + phosphate = an acyl phosphate + holo-[ACP]</text>
        <dbReference type="Rhea" id="RHEA:42292"/>
        <dbReference type="Rhea" id="RHEA-COMP:9685"/>
        <dbReference type="Rhea" id="RHEA-COMP:14125"/>
        <dbReference type="ChEBI" id="CHEBI:43474"/>
        <dbReference type="ChEBI" id="CHEBI:59918"/>
        <dbReference type="ChEBI" id="CHEBI:64479"/>
        <dbReference type="ChEBI" id="CHEBI:138651"/>
        <dbReference type="EC" id="2.3.1.274"/>
    </reaction>
</comment>
<sequence length="313" mass="33348">MKIALDAMGGDFAPDAVVEGALLATKTLTDEVEIFLIGDEDQIHSLLQKHGYTGSRVKVVHASQVIGMGEHPTKALTQKPDSSIAVGYGMLATKKVDAFCSAGNTGAMLVGAVFSVKQVEGILRPALASFVPKVSGGMAIMLDVGAIADCKPEILEQFGEIGSICAQYLLDIKNPKVGLMNLGEEEGKGTMVTQPAYKLLKENKGINFIGNIEGRDLFNDKADVIVCDGFTGNVVLKLAESIYDILHEKKITDPFFDRFNYEAVGGSPILGVNGNAVIGHGVSSPTAICNMLHLANKMAETHMADKLRKYFSA</sequence>
<evidence type="ECO:0000256" key="1">
    <source>
        <dbReference type="ARBA" id="ARBA00001232"/>
    </source>
</evidence>
<comment type="similarity">
    <text evidence="10">Belongs to the PlsX family.</text>
</comment>
<protein>
    <recommendedName>
        <fullName evidence="8 10">Phosphate acyltransferase</fullName>
        <ecNumber evidence="8 10">2.3.1.274</ecNumber>
    </recommendedName>
    <alternativeName>
        <fullName evidence="10">Acyl-ACP phosphotransacylase</fullName>
    </alternativeName>
    <alternativeName>
        <fullName evidence="10">Acyl-[acyl-carrier-protein]--phosphate acyltransferase</fullName>
    </alternativeName>
    <alternativeName>
        <fullName evidence="10">Phosphate-acyl-ACP acyltransferase</fullName>
    </alternativeName>
</protein>
<dbReference type="GO" id="GO:0043811">
    <property type="term" value="F:phosphate:acyl-[acyl carrier protein] acyltransferase activity"/>
    <property type="evidence" value="ECO:0007669"/>
    <property type="project" value="UniProtKB-UniRule"/>
</dbReference>
<evidence type="ECO:0000256" key="8">
    <source>
        <dbReference type="ARBA" id="ARBA00024069"/>
    </source>
</evidence>
<dbReference type="NCBIfam" id="TIGR00182">
    <property type="entry name" value="plsX"/>
    <property type="match status" value="1"/>
</dbReference>
<dbReference type="PANTHER" id="PTHR30100:SF1">
    <property type="entry name" value="PHOSPHATE ACYLTRANSFERASE"/>
    <property type="match status" value="1"/>
</dbReference>
<comment type="subcellular location">
    <subcellularLocation>
        <location evidence="10">Cytoplasm</location>
    </subcellularLocation>
    <text evidence="10">Associated with the membrane possibly through PlsY.</text>
</comment>
<proteinExistence type="inferred from homology"/>
<gene>
    <name evidence="10" type="primary">plsX</name>
    <name evidence="11" type="ORF">TH63_05515</name>
</gene>
<dbReference type="AlphaFoldDB" id="A0A0H4VIJ4"/>
<comment type="subunit">
    <text evidence="9 10">Homodimer. Probably interacts with PlsY.</text>
</comment>
<accession>A0A0H4VIJ4</accession>
<evidence type="ECO:0000256" key="4">
    <source>
        <dbReference type="ARBA" id="ARBA00022679"/>
    </source>
</evidence>
<keyword evidence="3 10" id="KW-0444">Lipid biosynthesis</keyword>
<dbReference type="SUPFAM" id="SSF53659">
    <property type="entry name" value="Isocitrate/Isopropylmalate dehydrogenase-like"/>
    <property type="match status" value="1"/>
</dbReference>
<keyword evidence="11" id="KW-0012">Acyltransferase</keyword>
<dbReference type="Pfam" id="PF02504">
    <property type="entry name" value="FA_synthesis"/>
    <property type="match status" value="1"/>
</dbReference>
<evidence type="ECO:0000313" key="12">
    <source>
        <dbReference type="Proteomes" id="UP000036458"/>
    </source>
</evidence>
<keyword evidence="4 10" id="KW-0808">Transferase</keyword>
<dbReference type="PATRIC" id="fig|1379910.4.peg.1205"/>
<reference evidence="11 12" key="1">
    <citation type="submission" date="2015-01" db="EMBL/GenBank/DDBJ databases">
        <title>Rufibacter sp./DG31D/ whole genome sequencing.</title>
        <authorList>
            <person name="Kim M.K."/>
            <person name="Srinivasan S."/>
            <person name="Lee J.-J."/>
        </authorList>
    </citation>
    <scope>NUCLEOTIDE SEQUENCE [LARGE SCALE GENOMIC DNA]</scope>
    <source>
        <strain evidence="11 12">DG31D</strain>
    </source>
</reference>
<comment type="function">
    <text evidence="10">Catalyzes the reversible formation of acyl-phosphate (acyl-PO(4)) from acyl-[acyl-carrier-protein] (acyl-ACP). This enzyme utilizes acyl-ACP as fatty acyl donor, but not acyl-CoA.</text>
</comment>
<dbReference type="GO" id="GO:0006633">
    <property type="term" value="P:fatty acid biosynthetic process"/>
    <property type="evidence" value="ECO:0007669"/>
    <property type="project" value="UniProtKB-UniRule"/>
</dbReference>
<dbReference type="EMBL" id="CP010777">
    <property type="protein sequence ID" value="AKQ45213.1"/>
    <property type="molecule type" value="Genomic_DNA"/>
</dbReference>
<keyword evidence="5 10" id="KW-0443">Lipid metabolism</keyword>
<evidence type="ECO:0000313" key="11">
    <source>
        <dbReference type="EMBL" id="AKQ45213.1"/>
    </source>
</evidence>
<dbReference type="InterPro" id="IPR003664">
    <property type="entry name" value="FA_synthesis"/>
</dbReference>
<dbReference type="PIRSF" id="PIRSF002465">
    <property type="entry name" value="Phsphlp_syn_PlsX"/>
    <property type="match status" value="1"/>
</dbReference>
<dbReference type="OrthoDB" id="9806408at2"/>
<evidence type="ECO:0000256" key="5">
    <source>
        <dbReference type="ARBA" id="ARBA00023098"/>
    </source>
</evidence>
<organism evidence="11 12">
    <name type="scientific">Rufibacter radiotolerans</name>
    <dbReference type="NCBI Taxonomy" id="1379910"/>
    <lineage>
        <taxon>Bacteria</taxon>
        <taxon>Pseudomonadati</taxon>
        <taxon>Bacteroidota</taxon>
        <taxon>Cytophagia</taxon>
        <taxon>Cytophagales</taxon>
        <taxon>Hymenobacteraceae</taxon>
        <taxon>Rufibacter</taxon>
    </lineage>
</organism>
<dbReference type="PANTHER" id="PTHR30100">
    <property type="entry name" value="FATTY ACID/PHOSPHOLIPID SYNTHESIS PROTEIN PLSX"/>
    <property type="match status" value="1"/>
</dbReference>
<dbReference type="RefSeq" id="WP_048920068.1">
    <property type="nucleotide sequence ID" value="NZ_CP010777.1"/>
</dbReference>
<keyword evidence="7 10" id="KW-1208">Phospholipid metabolism</keyword>
<dbReference type="GO" id="GO:0005737">
    <property type="term" value="C:cytoplasm"/>
    <property type="evidence" value="ECO:0007669"/>
    <property type="project" value="UniProtKB-SubCell"/>
</dbReference>
<dbReference type="InterPro" id="IPR012281">
    <property type="entry name" value="Phospholipid_synth_PlsX-like"/>
</dbReference>
<keyword evidence="12" id="KW-1185">Reference proteome</keyword>
<keyword evidence="2 10" id="KW-0963">Cytoplasm</keyword>
<evidence type="ECO:0000256" key="2">
    <source>
        <dbReference type="ARBA" id="ARBA00022490"/>
    </source>
</evidence>
<evidence type="ECO:0000256" key="3">
    <source>
        <dbReference type="ARBA" id="ARBA00022516"/>
    </source>
</evidence>